<proteinExistence type="predicted"/>
<dbReference type="InParanoid" id="E2BF71"/>
<evidence type="ECO:0000256" key="1">
    <source>
        <dbReference type="SAM" id="MobiDB-lite"/>
    </source>
</evidence>
<evidence type="ECO:0000313" key="3">
    <source>
        <dbReference type="Proteomes" id="UP000008237"/>
    </source>
</evidence>
<dbReference type="PhylomeDB" id="E2BF71"/>
<evidence type="ECO:0000313" key="2">
    <source>
        <dbReference type="EMBL" id="EFN85657.1"/>
    </source>
</evidence>
<feature type="region of interest" description="Disordered" evidence="1">
    <location>
        <begin position="629"/>
        <end position="683"/>
    </location>
</feature>
<feature type="region of interest" description="Disordered" evidence="1">
    <location>
        <begin position="256"/>
        <end position="288"/>
    </location>
</feature>
<dbReference type="AlphaFoldDB" id="E2BF71"/>
<dbReference type="KEGG" id="hst:105182130"/>
<keyword evidence="3" id="KW-1185">Reference proteome</keyword>
<organism evidence="3">
    <name type="scientific">Harpegnathos saltator</name>
    <name type="common">Jerdon's jumping ant</name>
    <dbReference type="NCBI Taxonomy" id="610380"/>
    <lineage>
        <taxon>Eukaryota</taxon>
        <taxon>Metazoa</taxon>
        <taxon>Ecdysozoa</taxon>
        <taxon>Arthropoda</taxon>
        <taxon>Hexapoda</taxon>
        <taxon>Insecta</taxon>
        <taxon>Pterygota</taxon>
        <taxon>Neoptera</taxon>
        <taxon>Endopterygota</taxon>
        <taxon>Hymenoptera</taxon>
        <taxon>Apocrita</taxon>
        <taxon>Aculeata</taxon>
        <taxon>Formicoidea</taxon>
        <taxon>Formicidae</taxon>
        <taxon>Ponerinae</taxon>
        <taxon>Ponerini</taxon>
        <taxon>Harpegnathos</taxon>
    </lineage>
</organism>
<gene>
    <name evidence="2" type="ORF">EAI_04437</name>
</gene>
<dbReference type="OrthoDB" id="7551622at2759"/>
<dbReference type="STRING" id="610380.E2BF71"/>
<dbReference type="OMA" id="PWYPRQE"/>
<dbReference type="EMBL" id="GL447952">
    <property type="protein sequence ID" value="EFN85657.1"/>
    <property type="molecule type" value="Genomic_DNA"/>
</dbReference>
<name>E2BF71_HARSA</name>
<feature type="compositionally biased region" description="Basic and acidic residues" evidence="1">
    <location>
        <begin position="661"/>
        <end position="674"/>
    </location>
</feature>
<sequence>MSRRTFHRYLSYYLTATAILVCESSQKTPRRASCPSCGQDCPEALASPWYPRQELDLQVGILQDFSVTPLQNSPYFRLAQREISQNTAHDDVLSGQNPMFPRRHRSFSQQGSAKDGYPRVGRLPIMQFVDKTEQQNSFLGNFPNKFSEFLGKQTTLSLDKPANSYPVVTRVSPPKQDFHELEQTSSFFGSLRDKYSMSSSEIVEDCNTENEQGPAREFNVVYRANRKPSWGNSRHISPNEIVPRKFFPIFRQASILDGNDDDDDDGDDEQRNAIERPSNSIGGQYNNLASPRDIYHSAGVGVSRDHCEPYVLSPDSSVETSAKNGEVLGDCDLMKDSSETSSLRQSKSIHNRNYFFRPYSMEEEEIATIKDDNEQMNYLYNSLQDSYIWRSTKDERVSPNSWNLATGSNLQNLIEINRGKGAESNWPQVYSATEGDIGYFDVEEDKDREYSENEAEKDTIEIETSVCKPYALPLDMHIWRTTHTHDKNGELPDKRDLMYRLEDLQGIQKTGQSRVYSVEENSNKYSQGENKFKIQDETRIGTDRIIRAPVIDVTPCTFPQSFLNILNSSKYPTESTVTMDLSEMKNNISRVNSTERRHERFSEDGERNRDQIFVKDMYDAEKYKSLALDRGQDAKDNTQNETLTELDPDLIDEAENPPVEPTKRTPIESFDKHSTSITAKESS</sequence>
<dbReference type="Proteomes" id="UP000008237">
    <property type="component" value="Unassembled WGS sequence"/>
</dbReference>
<feature type="compositionally biased region" description="Acidic residues" evidence="1">
    <location>
        <begin position="644"/>
        <end position="655"/>
    </location>
</feature>
<accession>E2BF71</accession>
<feature type="compositionally biased region" description="Acidic residues" evidence="1">
    <location>
        <begin position="258"/>
        <end position="268"/>
    </location>
</feature>
<feature type="region of interest" description="Disordered" evidence="1">
    <location>
        <begin position="91"/>
        <end position="116"/>
    </location>
</feature>
<feature type="compositionally biased region" description="Polar residues" evidence="1">
    <location>
        <begin position="277"/>
        <end position="288"/>
    </location>
</feature>
<protein>
    <submittedName>
        <fullName evidence="2">Uncharacterized protein</fullName>
    </submittedName>
</protein>
<reference evidence="2 3" key="1">
    <citation type="journal article" date="2010" name="Science">
        <title>Genomic comparison of the ants Camponotus floridanus and Harpegnathos saltator.</title>
        <authorList>
            <person name="Bonasio R."/>
            <person name="Zhang G."/>
            <person name="Ye C."/>
            <person name="Mutti N.S."/>
            <person name="Fang X."/>
            <person name="Qin N."/>
            <person name="Donahue G."/>
            <person name="Yang P."/>
            <person name="Li Q."/>
            <person name="Li C."/>
            <person name="Zhang P."/>
            <person name="Huang Z."/>
            <person name="Berger S.L."/>
            <person name="Reinberg D."/>
            <person name="Wang J."/>
            <person name="Liebig J."/>
        </authorList>
    </citation>
    <scope>NUCLEOTIDE SEQUENCE [LARGE SCALE GENOMIC DNA]</scope>
    <source>
        <strain evidence="2 3">R22 G/1</strain>
    </source>
</reference>